<sequence>MRPSKGEDIAAIVLLLIAMIGSVWFWVAAPCGAWSLARAGDMPSRCLDK</sequence>
<name>A0A2H5BLL1_9CAUD</name>
<dbReference type="Proteomes" id="UP000241892">
    <property type="component" value="Segment"/>
</dbReference>
<keyword evidence="2" id="KW-1185">Reference proteome</keyword>
<evidence type="ECO:0000313" key="1">
    <source>
        <dbReference type="EMBL" id="AUG87219.1"/>
    </source>
</evidence>
<accession>A0A2H5BLL1</accession>
<evidence type="ECO:0000313" key="2">
    <source>
        <dbReference type="Proteomes" id="UP000241892"/>
    </source>
</evidence>
<reference evidence="2" key="1">
    <citation type="submission" date="2017-11" db="EMBL/GenBank/DDBJ databases">
        <authorList>
            <person name="Han C.G."/>
        </authorList>
    </citation>
    <scope>NUCLEOTIDE SEQUENCE [LARGE SCALE GENOMIC DNA]</scope>
</reference>
<proteinExistence type="predicted"/>
<gene>
    <name evidence="1" type="ORF">SEA_OMAR_35</name>
</gene>
<organism evidence="1 2">
    <name type="scientific">Streptomyces phage Omar</name>
    <dbReference type="NCBI Taxonomy" id="2059882"/>
    <lineage>
        <taxon>Viruses</taxon>
        <taxon>Duplodnaviria</taxon>
        <taxon>Heunggongvirae</taxon>
        <taxon>Uroviricota</taxon>
        <taxon>Caudoviricetes</taxon>
        <taxon>Arquatrovirinae</taxon>
        <taxon>Omarvirus</taxon>
        <taxon>Omarvirus omar</taxon>
    </lineage>
</organism>
<protein>
    <submittedName>
        <fullName evidence="1">Uncharacterized protein</fullName>
    </submittedName>
</protein>
<dbReference type="EMBL" id="MG593802">
    <property type="protein sequence ID" value="AUG87219.1"/>
    <property type="molecule type" value="Genomic_DNA"/>
</dbReference>